<feature type="domain" description="Saccharopine dehydrogenase NADP binding" evidence="3">
    <location>
        <begin position="11"/>
        <end position="145"/>
    </location>
</feature>
<dbReference type="GO" id="GO:0005811">
    <property type="term" value="C:lipid droplet"/>
    <property type="evidence" value="ECO:0007669"/>
    <property type="project" value="TreeGrafter"/>
</dbReference>
<keyword evidence="5" id="KW-1185">Reference proteome</keyword>
<dbReference type="InterPro" id="IPR005097">
    <property type="entry name" value="Sacchrp_dh_NADP-bd"/>
</dbReference>
<dbReference type="InterPro" id="IPR036291">
    <property type="entry name" value="NAD(P)-bd_dom_sf"/>
</dbReference>
<evidence type="ECO:0000313" key="5">
    <source>
        <dbReference type="Proteomes" id="UP001408789"/>
    </source>
</evidence>
<dbReference type="GO" id="GO:0005886">
    <property type="term" value="C:plasma membrane"/>
    <property type="evidence" value="ECO:0007669"/>
    <property type="project" value="TreeGrafter"/>
</dbReference>
<dbReference type="AlphaFoldDB" id="A0AAP0CRN8"/>
<dbReference type="SUPFAM" id="SSF51735">
    <property type="entry name" value="NAD(P)-binding Rossmann-fold domains"/>
    <property type="match status" value="1"/>
</dbReference>
<dbReference type="InterPro" id="IPR051276">
    <property type="entry name" value="Saccharopine_DH-like_oxidrdct"/>
</dbReference>
<reference evidence="4 5" key="1">
    <citation type="submission" date="2024-04" db="EMBL/GenBank/DDBJ databases">
        <title>The reference genome of an endangered Asteraceae, Deinandra increscens subsp. villosa, native to the Central Coast of California.</title>
        <authorList>
            <person name="Guilliams M."/>
            <person name="Hasenstab-Lehman K."/>
            <person name="Meyer R."/>
            <person name="Mcevoy S."/>
        </authorList>
    </citation>
    <scope>NUCLEOTIDE SEQUENCE [LARGE SCALE GENOMIC DNA]</scope>
    <source>
        <tissue evidence="4">Leaf</tissue>
    </source>
</reference>
<dbReference type="GO" id="GO:0005739">
    <property type="term" value="C:mitochondrion"/>
    <property type="evidence" value="ECO:0007669"/>
    <property type="project" value="TreeGrafter"/>
</dbReference>
<evidence type="ECO:0000259" key="3">
    <source>
        <dbReference type="Pfam" id="PF03435"/>
    </source>
</evidence>
<proteinExistence type="inferred from homology"/>
<evidence type="ECO:0000256" key="2">
    <source>
        <dbReference type="SAM" id="MobiDB-lite"/>
    </source>
</evidence>
<gene>
    <name evidence="4" type="ORF">SSX86_018964</name>
</gene>
<protein>
    <recommendedName>
        <fullName evidence="3">Saccharopine dehydrogenase NADP binding domain-containing protein</fullName>
    </recommendedName>
</protein>
<dbReference type="Pfam" id="PF03435">
    <property type="entry name" value="Sacchrp_dh_NADP"/>
    <property type="match status" value="1"/>
</dbReference>
<feature type="region of interest" description="Disordered" evidence="2">
    <location>
        <begin position="204"/>
        <end position="232"/>
    </location>
</feature>
<name>A0AAP0CRN8_9ASTR</name>
<evidence type="ECO:0000313" key="4">
    <source>
        <dbReference type="EMBL" id="KAK9061781.1"/>
    </source>
</evidence>
<sequence>MAQVVPPTYDIIIFGASGFTGKYVVREALKFLCSPNSPLKTLALAGRSSSKLTDTLNWASSSISHPFIPLLIADTSDPPSLCRMASQARLVINCVGPFHVYGEPVIAACVEAGCAYLDVCAETEFMGRMEAVYHEKAAETGSLVVSACGFNSVPAELGFLFNSRRWVSPAVLTGVEVYMSLESEEKVVFNFGTLETVVSMMGNAESQRPTPEIERAPPPSPSLVRQSKFVLK</sequence>
<dbReference type="GO" id="GO:0009247">
    <property type="term" value="P:glycolipid biosynthetic process"/>
    <property type="evidence" value="ECO:0007669"/>
    <property type="project" value="TreeGrafter"/>
</dbReference>
<dbReference type="PANTHER" id="PTHR12286">
    <property type="entry name" value="SACCHAROPINE DEHYDROGENASE-LIKE OXIDOREDUCTASE"/>
    <property type="match status" value="1"/>
</dbReference>
<evidence type="ECO:0000256" key="1">
    <source>
        <dbReference type="ARBA" id="ARBA00038048"/>
    </source>
</evidence>
<organism evidence="4 5">
    <name type="scientific">Deinandra increscens subsp. villosa</name>
    <dbReference type="NCBI Taxonomy" id="3103831"/>
    <lineage>
        <taxon>Eukaryota</taxon>
        <taxon>Viridiplantae</taxon>
        <taxon>Streptophyta</taxon>
        <taxon>Embryophyta</taxon>
        <taxon>Tracheophyta</taxon>
        <taxon>Spermatophyta</taxon>
        <taxon>Magnoliopsida</taxon>
        <taxon>eudicotyledons</taxon>
        <taxon>Gunneridae</taxon>
        <taxon>Pentapetalae</taxon>
        <taxon>asterids</taxon>
        <taxon>campanulids</taxon>
        <taxon>Asterales</taxon>
        <taxon>Asteraceae</taxon>
        <taxon>Asteroideae</taxon>
        <taxon>Heliantheae alliance</taxon>
        <taxon>Madieae</taxon>
        <taxon>Madiinae</taxon>
        <taxon>Deinandra</taxon>
    </lineage>
</organism>
<comment type="caution">
    <text evidence="4">The sequence shown here is derived from an EMBL/GenBank/DDBJ whole genome shotgun (WGS) entry which is preliminary data.</text>
</comment>
<accession>A0AAP0CRN8</accession>
<dbReference type="Proteomes" id="UP001408789">
    <property type="component" value="Unassembled WGS sequence"/>
</dbReference>
<dbReference type="Gene3D" id="3.40.50.720">
    <property type="entry name" value="NAD(P)-binding Rossmann-like Domain"/>
    <property type="match status" value="1"/>
</dbReference>
<comment type="similarity">
    <text evidence="1">Belongs to the saccharopine dehydrogenase family.</text>
</comment>
<dbReference type="PANTHER" id="PTHR12286:SF5">
    <property type="entry name" value="SACCHAROPINE DEHYDROGENASE-LIKE OXIDOREDUCTASE"/>
    <property type="match status" value="1"/>
</dbReference>
<dbReference type="EMBL" id="JBCNJP010000019">
    <property type="protein sequence ID" value="KAK9061781.1"/>
    <property type="molecule type" value="Genomic_DNA"/>
</dbReference>